<evidence type="ECO:0000313" key="1">
    <source>
        <dbReference type="EMBL" id="MQX08014.1"/>
    </source>
</evidence>
<dbReference type="Gene3D" id="2.60.200.30">
    <property type="entry name" value="Probable inorganic polyphosphate/atp-NAD kinase, domain 2"/>
    <property type="match status" value="1"/>
</dbReference>
<dbReference type="Gene3D" id="3.40.50.10330">
    <property type="entry name" value="Probable inorganic polyphosphate/atp-NAD kinase, domain 1"/>
    <property type="match status" value="1"/>
</dbReference>
<dbReference type="SUPFAM" id="SSF111331">
    <property type="entry name" value="NAD kinase/diacylglycerol kinase-like"/>
    <property type="match status" value="1"/>
</dbReference>
<reference evidence="1 2" key="1">
    <citation type="journal article" date="2013" name="Genome Biol.">
        <title>Comparative genomics of the core and accessory genomes of 48 Sinorhizobium strains comprising five genospecies.</title>
        <authorList>
            <person name="Sugawara M."/>
            <person name="Epstein B."/>
            <person name="Badgley B.D."/>
            <person name="Unno T."/>
            <person name="Xu L."/>
            <person name="Reese J."/>
            <person name="Gyaneshwar P."/>
            <person name="Denny R."/>
            <person name="Mudge J."/>
            <person name="Bharti A.K."/>
            <person name="Farmer A.D."/>
            <person name="May G.D."/>
            <person name="Woodward J.E."/>
            <person name="Medigue C."/>
            <person name="Vallenet D."/>
            <person name="Lajus A."/>
            <person name="Rouy Z."/>
            <person name="Martinez-Vaz B."/>
            <person name="Tiffin P."/>
            <person name="Young N.D."/>
            <person name="Sadowsky M.J."/>
        </authorList>
    </citation>
    <scope>NUCLEOTIDE SEQUENCE [LARGE SCALE GENOMIC DNA]</scope>
    <source>
        <strain evidence="1 2">USDA205</strain>
    </source>
</reference>
<keyword evidence="1" id="KW-0418">Kinase</keyword>
<dbReference type="GO" id="GO:0019674">
    <property type="term" value="P:NAD+ metabolic process"/>
    <property type="evidence" value="ECO:0007669"/>
    <property type="project" value="InterPro"/>
</dbReference>
<dbReference type="PANTHER" id="PTHR20275">
    <property type="entry name" value="NAD KINASE"/>
    <property type="match status" value="1"/>
</dbReference>
<accession>A0A844A4I1</accession>
<organism evidence="1 2">
    <name type="scientific">Rhizobium fredii</name>
    <name type="common">Sinorhizobium fredii</name>
    <dbReference type="NCBI Taxonomy" id="380"/>
    <lineage>
        <taxon>Bacteria</taxon>
        <taxon>Pseudomonadati</taxon>
        <taxon>Pseudomonadota</taxon>
        <taxon>Alphaproteobacteria</taxon>
        <taxon>Hyphomicrobiales</taxon>
        <taxon>Rhizobiaceae</taxon>
        <taxon>Sinorhizobium/Ensifer group</taxon>
        <taxon>Sinorhizobium</taxon>
    </lineage>
</organism>
<dbReference type="InterPro" id="IPR017438">
    <property type="entry name" value="ATP-NAD_kinase_N"/>
</dbReference>
<sequence length="253" mass="27214">MKIAFLASPRPAAQGALEELTGRYGQTAAVDADCIVTIGGDGTVLKALHAVLPMPAKPVFAMRTESSVGFLCNPLRTNGLAERLHSAVSLELPVLQAEIEETGGGRRVLFGINEIVLIRQRLQEAKLHVALGGQANPMIISGDGLMLATPLGSTAYSRSLGGPRLPLRSSLLTLTGIAIRRPADWSHIVLSDRAILDVEVVEASHHPVRIETAIDAVPDIRRAQLFCNREREATLLFDRVAQNDSWTAFGRSC</sequence>
<dbReference type="EMBL" id="WISZ01000064">
    <property type="protein sequence ID" value="MQX08014.1"/>
    <property type="molecule type" value="Genomic_DNA"/>
</dbReference>
<dbReference type="GO" id="GO:0003951">
    <property type="term" value="F:NAD+ kinase activity"/>
    <property type="evidence" value="ECO:0007669"/>
    <property type="project" value="InterPro"/>
</dbReference>
<dbReference type="InterPro" id="IPR016064">
    <property type="entry name" value="NAD/diacylglycerol_kinase_sf"/>
</dbReference>
<name>A0A844A4I1_RHIFR</name>
<dbReference type="PANTHER" id="PTHR20275:SF0">
    <property type="entry name" value="NAD KINASE"/>
    <property type="match status" value="1"/>
</dbReference>
<dbReference type="InterPro" id="IPR017437">
    <property type="entry name" value="ATP-NAD_kinase_PpnK-typ_C"/>
</dbReference>
<dbReference type="AlphaFoldDB" id="A0A844A4I1"/>
<proteinExistence type="predicted"/>
<dbReference type="RefSeq" id="WP_014857881.1">
    <property type="nucleotide sequence ID" value="NZ_BJNI01000026.1"/>
</dbReference>
<comment type="caution">
    <text evidence="1">The sequence shown here is derived from an EMBL/GenBank/DDBJ whole genome shotgun (WGS) entry which is preliminary data.</text>
</comment>
<protein>
    <submittedName>
        <fullName evidence="1">ATP-NAD kinase</fullName>
    </submittedName>
</protein>
<gene>
    <name evidence="1" type="ORF">GHK48_06710</name>
</gene>
<dbReference type="GO" id="GO:0006741">
    <property type="term" value="P:NADP+ biosynthetic process"/>
    <property type="evidence" value="ECO:0007669"/>
    <property type="project" value="TreeGrafter"/>
</dbReference>
<dbReference type="Pfam" id="PF20143">
    <property type="entry name" value="NAD_kinase_C"/>
    <property type="match status" value="1"/>
</dbReference>
<dbReference type="Proteomes" id="UP000466694">
    <property type="component" value="Unassembled WGS sequence"/>
</dbReference>
<keyword evidence="1" id="KW-0808">Transferase</keyword>
<evidence type="ECO:0000313" key="2">
    <source>
        <dbReference type="Proteomes" id="UP000466694"/>
    </source>
</evidence>